<gene>
    <name evidence="1" type="ORF">OMP38_27770</name>
</gene>
<protein>
    <recommendedName>
        <fullName evidence="3">GAF domain-containing protein</fullName>
    </recommendedName>
</protein>
<reference evidence="1 2" key="1">
    <citation type="submission" date="2022-10" db="EMBL/GenBank/DDBJ databases">
        <title>Comparative genomic analysis of Cohnella hashimotonis sp. nov., isolated from the International Space Station.</title>
        <authorList>
            <person name="Simpson A."/>
            <person name="Venkateswaran K."/>
        </authorList>
    </citation>
    <scope>NUCLEOTIDE SEQUENCE [LARGE SCALE GENOMIC DNA]</scope>
    <source>
        <strain evidence="1 2">DSM 18997</strain>
    </source>
</reference>
<evidence type="ECO:0000313" key="2">
    <source>
        <dbReference type="Proteomes" id="UP001153387"/>
    </source>
</evidence>
<name>A0A9X4QQX0_9BACL</name>
<dbReference type="RefSeq" id="WP_277567970.1">
    <property type="nucleotide sequence ID" value="NZ_JAPDHZ010000006.1"/>
</dbReference>
<proteinExistence type="predicted"/>
<comment type="caution">
    <text evidence="1">The sequence shown here is derived from an EMBL/GenBank/DDBJ whole genome shotgun (WGS) entry which is preliminary data.</text>
</comment>
<organism evidence="1 2">
    <name type="scientific">Cohnella ginsengisoli</name>
    <dbReference type="NCBI Taxonomy" id="425004"/>
    <lineage>
        <taxon>Bacteria</taxon>
        <taxon>Bacillati</taxon>
        <taxon>Bacillota</taxon>
        <taxon>Bacilli</taxon>
        <taxon>Bacillales</taxon>
        <taxon>Paenibacillaceae</taxon>
        <taxon>Cohnella</taxon>
    </lineage>
</organism>
<evidence type="ECO:0008006" key="3">
    <source>
        <dbReference type="Google" id="ProtNLM"/>
    </source>
</evidence>
<dbReference type="AlphaFoldDB" id="A0A9X4QQX0"/>
<dbReference type="Proteomes" id="UP001153387">
    <property type="component" value="Unassembled WGS sequence"/>
</dbReference>
<keyword evidence="2" id="KW-1185">Reference proteome</keyword>
<accession>A0A9X4QQX0</accession>
<dbReference type="EMBL" id="JAPDHZ010000006">
    <property type="protein sequence ID" value="MDG0794210.1"/>
    <property type="molecule type" value="Genomic_DNA"/>
</dbReference>
<sequence>MANYLELDLDSVARIGLMYLDGDQFEDVQLDRHGDTDYDFERFANVKNDLTRLENINPRLAVCAVLWQFHPKNPRLAVPVVVGKSLPPEGWARTPACAEMIRTRDNGTPQTRKREADLISTYYPVKNSDDEIVGVLELLQGMTYIEDL</sequence>
<evidence type="ECO:0000313" key="1">
    <source>
        <dbReference type="EMBL" id="MDG0794210.1"/>
    </source>
</evidence>